<dbReference type="AlphaFoldDB" id="A0A7W2IDN4"/>
<dbReference type="PANTHER" id="PTHR46825">
    <property type="entry name" value="D-ALANYL-D-ALANINE-CARBOXYPEPTIDASE/ENDOPEPTIDASE AMPH"/>
    <property type="match status" value="1"/>
</dbReference>
<comment type="catalytic activity">
    <reaction evidence="1 6">
        <text>a beta-lactam + H2O = a substituted beta-amino acid</text>
        <dbReference type="Rhea" id="RHEA:20401"/>
        <dbReference type="ChEBI" id="CHEBI:15377"/>
        <dbReference type="ChEBI" id="CHEBI:35627"/>
        <dbReference type="ChEBI" id="CHEBI:140347"/>
        <dbReference type="EC" id="3.5.2.6"/>
    </reaction>
</comment>
<dbReference type="InterPro" id="IPR001466">
    <property type="entry name" value="Beta-lactam-related"/>
</dbReference>
<dbReference type="Gene3D" id="3.40.710.10">
    <property type="entry name" value="DD-peptidase/beta-lactamase superfamily"/>
    <property type="match status" value="1"/>
</dbReference>
<dbReference type="Pfam" id="PF00144">
    <property type="entry name" value="Beta-lactamase"/>
    <property type="match status" value="1"/>
</dbReference>
<comment type="caution">
    <text evidence="9">The sequence shown here is derived from an EMBL/GenBank/DDBJ whole genome shotgun (WGS) entry which is preliminary data.</text>
</comment>
<dbReference type="SUPFAM" id="SSF56601">
    <property type="entry name" value="beta-lactamase/transpeptidase-like"/>
    <property type="match status" value="1"/>
</dbReference>
<keyword evidence="10" id="KW-1185">Reference proteome</keyword>
<evidence type="ECO:0000256" key="1">
    <source>
        <dbReference type="ARBA" id="ARBA00001526"/>
    </source>
</evidence>
<keyword evidence="7" id="KW-0732">Signal</keyword>
<dbReference type="InterPro" id="IPR058136">
    <property type="entry name" value="AmpC"/>
</dbReference>
<keyword evidence="5 6" id="KW-0046">Antibiotic resistance</keyword>
<evidence type="ECO:0000256" key="2">
    <source>
        <dbReference type="ARBA" id="ARBA00007840"/>
    </source>
</evidence>
<dbReference type="GO" id="GO:0030288">
    <property type="term" value="C:outer membrane-bounded periplasmic space"/>
    <property type="evidence" value="ECO:0007669"/>
    <property type="project" value="InterPro"/>
</dbReference>
<feature type="signal peptide" evidence="7">
    <location>
        <begin position="1"/>
        <end position="25"/>
    </location>
</feature>
<evidence type="ECO:0000313" key="9">
    <source>
        <dbReference type="EMBL" id="MBA5639614.1"/>
    </source>
</evidence>
<feature type="chain" id="PRO_5030533815" description="Beta-lactamase" evidence="7">
    <location>
        <begin position="26"/>
        <end position="386"/>
    </location>
</feature>
<evidence type="ECO:0000256" key="6">
    <source>
        <dbReference type="RuleBase" id="RU361140"/>
    </source>
</evidence>
<name>A0A7W2IDN4_9BURK</name>
<dbReference type="GO" id="GO:0046677">
    <property type="term" value="P:response to antibiotic"/>
    <property type="evidence" value="ECO:0007669"/>
    <property type="project" value="UniProtKB-UniRule"/>
</dbReference>
<reference evidence="9 10" key="1">
    <citation type="submission" date="2020-07" db="EMBL/GenBank/DDBJ databases">
        <title>Novel species isolated from subtropical streams in China.</title>
        <authorList>
            <person name="Lu H."/>
        </authorList>
    </citation>
    <scope>NUCLEOTIDE SEQUENCE [LARGE SCALE GENOMIC DNA]</scope>
    <source>
        <strain evidence="9 10">LX20W</strain>
    </source>
</reference>
<evidence type="ECO:0000259" key="8">
    <source>
        <dbReference type="Pfam" id="PF00144"/>
    </source>
</evidence>
<proteinExistence type="inferred from homology"/>
<dbReference type="EC" id="3.5.2.6" evidence="3 6"/>
<dbReference type="NCBIfam" id="NF033085">
    <property type="entry name" value="bla_class_C"/>
    <property type="match status" value="1"/>
</dbReference>
<feature type="domain" description="Beta-lactamase-related" evidence="8">
    <location>
        <begin position="35"/>
        <end position="384"/>
    </location>
</feature>
<dbReference type="InterPro" id="IPR050491">
    <property type="entry name" value="AmpC-like"/>
</dbReference>
<comment type="similarity">
    <text evidence="2 6">Belongs to the class-C beta-lactamase family.</text>
</comment>
<protein>
    <recommendedName>
        <fullName evidence="3 6">Beta-lactamase</fullName>
        <ecNumber evidence="3 6">3.5.2.6</ecNumber>
    </recommendedName>
</protein>
<evidence type="ECO:0000313" key="10">
    <source>
        <dbReference type="Proteomes" id="UP000534388"/>
    </source>
</evidence>
<evidence type="ECO:0000256" key="5">
    <source>
        <dbReference type="ARBA" id="ARBA00023251"/>
    </source>
</evidence>
<dbReference type="InterPro" id="IPR001586">
    <property type="entry name" value="Beta-lactam_class-C_AS"/>
</dbReference>
<evidence type="ECO:0000256" key="4">
    <source>
        <dbReference type="ARBA" id="ARBA00022801"/>
    </source>
</evidence>
<evidence type="ECO:0000256" key="3">
    <source>
        <dbReference type="ARBA" id="ARBA00012865"/>
    </source>
</evidence>
<dbReference type="PROSITE" id="PS00336">
    <property type="entry name" value="BETA_LACTAMASE_C"/>
    <property type="match status" value="1"/>
</dbReference>
<dbReference type="Proteomes" id="UP000534388">
    <property type="component" value="Unassembled WGS sequence"/>
</dbReference>
<gene>
    <name evidence="9" type="ORF">H3H37_21380</name>
</gene>
<dbReference type="InterPro" id="IPR012338">
    <property type="entry name" value="Beta-lactam/transpept-like"/>
</dbReference>
<dbReference type="EMBL" id="JACEZT010000017">
    <property type="protein sequence ID" value="MBA5639614.1"/>
    <property type="molecule type" value="Genomic_DNA"/>
</dbReference>
<dbReference type="RefSeq" id="WP_182166293.1">
    <property type="nucleotide sequence ID" value="NZ_JACEZT010000017.1"/>
</dbReference>
<dbReference type="GO" id="GO:0008800">
    <property type="term" value="F:beta-lactamase activity"/>
    <property type="evidence" value="ECO:0007669"/>
    <property type="project" value="UniProtKB-UniRule"/>
</dbReference>
<sequence>MNIFPKTCLSIALAALSSAPNPSQAADPALLRTAVDRIITPLMAQYQVPGMAVAVTVDGQTMFFNYGLASKEAKAPVSEHTLFELGSVSKTFTATLASHAIDQGKLSLDDHPGKYMPQLKGSAVDRASVLHLGTYTAGGFPLQFPDEVAANDDAQMLTYFRNWKPDAAPGTQRRYSNPSLGLFGHVTALALHTDFRAAMEQQLFPALGLRHSYIQVPDSAMSDYAWGYDRNDHPVRVRPDVFAAETYGVKSTSADMIRFVQANIAPERLAEPMRRAVEGTHIGYFDIGEMRQGLGWEQYRAPVTLERLLAGNSETMINDANPATALTPPQAAPRGTLFNKTGSTRGFGAYVAFVPEQKIGIVMLANKSFPIPARVKAGYEILQQLR</sequence>
<organism evidence="9 10">
    <name type="scientific">Rugamonas brunnea</name>
    <dbReference type="NCBI Taxonomy" id="2758569"/>
    <lineage>
        <taxon>Bacteria</taxon>
        <taxon>Pseudomonadati</taxon>
        <taxon>Pseudomonadota</taxon>
        <taxon>Betaproteobacteria</taxon>
        <taxon>Burkholderiales</taxon>
        <taxon>Oxalobacteraceae</taxon>
        <taxon>Telluria group</taxon>
        <taxon>Rugamonas</taxon>
    </lineage>
</organism>
<dbReference type="GO" id="GO:0017001">
    <property type="term" value="P:antibiotic catabolic process"/>
    <property type="evidence" value="ECO:0007669"/>
    <property type="project" value="InterPro"/>
</dbReference>
<accession>A0A7W2IDN4</accession>
<keyword evidence="4 6" id="KW-0378">Hydrolase</keyword>
<evidence type="ECO:0000256" key="7">
    <source>
        <dbReference type="SAM" id="SignalP"/>
    </source>
</evidence>
<dbReference type="PANTHER" id="PTHR46825:SF8">
    <property type="entry name" value="BETA-LACTAMASE-RELATED"/>
    <property type="match status" value="1"/>
</dbReference>